<comment type="caution">
    <text evidence="1">The sequence shown here is derived from an EMBL/GenBank/DDBJ whole genome shotgun (WGS) entry which is preliminary data.</text>
</comment>
<gene>
    <name evidence="1" type="ORF">EEDITHA_LOCUS21733</name>
</gene>
<organism evidence="1 2">
    <name type="scientific">Euphydryas editha</name>
    <name type="common">Edith's checkerspot</name>
    <dbReference type="NCBI Taxonomy" id="104508"/>
    <lineage>
        <taxon>Eukaryota</taxon>
        <taxon>Metazoa</taxon>
        <taxon>Ecdysozoa</taxon>
        <taxon>Arthropoda</taxon>
        <taxon>Hexapoda</taxon>
        <taxon>Insecta</taxon>
        <taxon>Pterygota</taxon>
        <taxon>Neoptera</taxon>
        <taxon>Endopterygota</taxon>
        <taxon>Lepidoptera</taxon>
        <taxon>Glossata</taxon>
        <taxon>Ditrysia</taxon>
        <taxon>Papilionoidea</taxon>
        <taxon>Nymphalidae</taxon>
        <taxon>Nymphalinae</taxon>
        <taxon>Euphydryas</taxon>
    </lineage>
</organism>
<dbReference type="Proteomes" id="UP001153954">
    <property type="component" value="Unassembled WGS sequence"/>
</dbReference>
<sequence>MEGTRHAVAVVANRKQRRCCSVDVEHTLFECESWRDYRANTEATIGNALNHLSLVSYMLQRKENWRETAAYTQRLLKEKNLREGAVWQQRAQSSLH</sequence>
<dbReference type="AlphaFoldDB" id="A0AAU9VBZ2"/>
<dbReference type="EMBL" id="CAKOGL010000030">
    <property type="protein sequence ID" value="CAH2107731.1"/>
    <property type="molecule type" value="Genomic_DNA"/>
</dbReference>
<accession>A0AAU9VBZ2</accession>
<evidence type="ECO:0000313" key="2">
    <source>
        <dbReference type="Proteomes" id="UP001153954"/>
    </source>
</evidence>
<reference evidence="1" key="1">
    <citation type="submission" date="2022-03" db="EMBL/GenBank/DDBJ databases">
        <authorList>
            <person name="Tunstrom K."/>
        </authorList>
    </citation>
    <scope>NUCLEOTIDE SEQUENCE</scope>
</reference>
<protein>
    <submittedName>
        <fullName evidence="1">Uncharacterized protein</fullName>
    </submittedName>
</protein>
<name>A0AAU9VBZ2_EUPED</name>
<proteinExistence type="predicted"/>
<evidence type="ECO:0000313" key="1">
    <source>
        <dbReference type="EMBL" id="CAH2107731.1"/>
    </source>
</evidence>
<keyword evidence="2" id="KW-1185">Reference proteome</keyword>